<gene>
    <name evidence="2" type="primary">TGL1</name>
    <name evidence="2" type="ORF">C6P40_004972</name>
</gene>
<keyword evidence="3" id="KW-1185">Reference proteome</keyword>
<comment type="caution">
    <text evidence="2">The sequence shown here is derived from an EMBL/GenBank/DDBJ whole genome shotgun (WGS) entry which is preliminary data.</text>
</comment>
<dbReference type="GO" id="GO:0006629">
    <property type="term" value="P:lipid metabolic process"/>
    <property type="evidence" value="ECO:0007669"/>
    <property type="project" value="InterPro"/>
</dbReference>
<organism evidence="2 3">
    <name type="scientific">Pichia californica</name>
    <dbReference type="NCBI Taxonomy" id="460514"/>
    <lineage>
        <taxon>Eukaryota</taxon>
        <taxon>Fungi</taxon>
        <taxon>Dikarya</taxon>
        <taxon>Ascomycota</taxon>
        <taxon>Saccharomycotina</taxon>
        <taxon>Pichiomycetes</taxon>
        <taxon>Pichiales</taxon>
        <taxon>Pichiaceae</taxon>
        <taxon>Pichia</taxon>
    </lineage>
</organism>
<protein>
    <submittedName>
        <fullName evidence="2">Cholesterol esterase</fullName>
    </submittedName>
</protein>
<dbReference type="EMBL" id="PUHW01000078">
    <property type="protein sequence ID" value="KAG0689474.1"/>
    <property type="molecule type" value="Genomic_DNA"/>
</dbReference>
<evidence type="ECO:0000313" key="3">
    <source>
        <dbReference type="Proteomes" id="UP000697127"/>
    </source>
</evidence>
<dbReference type="InterPro" id="IPR006693">
    <property type="entry name" value="AB_hydrolase_lipase"/>
</dbReference>
<sequence length="583" mass="67900">MSSSFTTPKKKKHRRSISEQLESINISPSFNRRNQLIGIQPNNKHDSESETIVISESLKNDVDNKTSSTVSYASTTNETISEDVDIEDNEKEDKNGKYNTKFFKNTHSRESILKQLENFSSILVIILEQIISSITLLLPDSFINFCTALSRLIFSSFESNNETYNHFILEDEKLKENNILQKVEKLRNFSSFHQICQLNGFTAESHLAPTEDGFKLTIHRLNPEDNGFKSNGKAIYLQHGLLMTSDVWCVMLNKDDNLPFRLCELGFDVFLGNNRGNKYSNKHDTFSVSQKEFWNFSIDEFALYDIPASINYILNLKKINKLIYIGFSQGCSQILSSVSINNDLNEKIEKLILIAPATTPKKLSNWLINSIINFDPQMIYMLFGRKILMKSVMFWRRITYPPMFVKLIDIPNDILFDWKSNNIDIIQKLISYYHLYSTTSVKCVVHWFQIIKSKKFQMYQEQDYFQPFEYPTAKAIKVKKLMIIYGMNDSLVDIDVLVSQLPEYQDLKFTQIKDGKIVGHKNIIDNIEIEVIDDEMDENYKVKDDNVFRSELRVFGINKYEHLDLLWGKHMNENVIKNVIEFL</sequence>
<dbReference type="OrthoDB" id="9974421at2759"/>
<dbReference type="SUPFAM" id="SSF53474">
    <property type="entry name" value="alpha/beta-Hydrolases"/>
    <property type="match status" value="1"/>
</dbReference>
<evidence type="ECO:0000313" key="2">
    <source>
        <dbReference type="EMBL" id="KAG0689474.1"/>
    </source>
</evidence>
<evidence type="ECO:0000259" key="1">
    <source>
        <dbReference type="Pfam" id="PF04083"/>
    </source>
</evidence>
<dbReference type="Proteomes" id="UP000697127">
    <property type="component" value="Unassembled WGS sequence"/>
</dbReference>
<dbReference type="AlphaFoldDB" id="A0A9P6WM64"/>
<dbReference type="Gene3D" id="3.40.50.1820">
    <property type="entry name" value="alpha/beta hydrolase"/>
    <property type="match status" value="1"/>
</dbReference>
<reference evidence="2" key="1">
    <citation type="submission" date="2020-11" db="EMBL/GenBank/DDBJ databases">
        <title>Kefir isolates.</title>
        <authorList>
            <person name="Marcisauskas S."/>
            <person name="Kim Y."/>
            <person name="Blasche S."/>
        </authorList>
    </citation>
    <scope>NUCLEOTIDE SEQUENCE</scope>
    <source>
        <strain evidence="2">Olga-1</strain>
    </source>
</reference>
<dbReference type="Pfam" id="PF04083">
    <property type="entry name" value="Abhydro_lipase"/>
    <property type="match status" value="1"/>
</dbReference>
<name>A0A9P6WM64_9ASCO</name>
<dbReference type="PANTHER" id="PTHR11005">
    <property type="entry name" value="LYSOSOMAL ACID LIPASE-RELATED"/>
    <property type="match status" value="1"/>
</dbReference>
<dbReference type="InterPro" id="IPR029058">
    <property type="entry name" value="AB_hydrolase_fold"/>
</dbReference>
<feature type="domain" description="Partial AB-hydrolase lipase" evidence="1">
    <location>
        <begin position="193"/>
        <end position="251"/>
    </location>
</feature>
<accession>A0A9P6WM64</accession>
<proteinExistence type="predicted"/>